<gene>
    <name evidence="1" type="ORF">HMPREF0495_00776</name>
</gene>
<comment type="caution">
    <text evidence="1">The sequence shown here is derived from an EMBL/GenBank/DDBJ whole genome shotgun (WGS) entry which is preliminary data.</text>
</comment>
<dbReference type="RefSeq" id="WP_021742256.1">
    <property type="nucleotide sequence ID" value="NZ_AZCP01000001.1"/>
</dbReference>
<name>U2P2L7_LEVBR</name>
<dbReference type="HOGENOM" id="CLU_1946033_0_0_9"/>
<dbReference type="GeneID" id="56993330"/>
<sequence>MTNPLLAQIPAIFPLMAETFELLRVGEAQSDDATGGFSGPSEDTSELEPIGTICEPMIPESKAQTMQMGEGGSFTNYAYQWFSMTKYPKGTLVRYDSLTLEVVEIEPYWSQGGFAIYYMQNRSDTDVQS</sequence>
<reference evidence="1 2" key="1">
    <citation type="submission" date="2013-06" db="EMBL/GenBank/DDBJ databases">
        <authorList>
            <person name="Weinstock G."/>
            <person name="Sodergren E."/>
            <person name="Lobos E.A."/>
            <person name="Fulton L."/>
            <person name="Fulton R."/>
            <person name="Courtney L."/>
            <person name="Fronick C."/>
            <person name="O'Laughlin M."/>
            <person name="Godfrey J."/>
            <person name="Wilson R.M."/>
            <person name="Miner T."/>
            <person name="Farmer C."/>
            <person name="Delehaunty K."/>
            <person name="Cordes M."/>
            <person name="Minx P."/>
            <person name="Tomlinson C."/>
            <person name="Chen J."/>
            <person name="Wollam A."/>
            <person name="Pepin K.H."/>
            <person name="Bhonagiri V."/>
            <person name="Zhang X."/>
            <person name="Warren W."/>
            <person name="Mitreva M."/>
            <person name="Mardis E.R."/>
            <person name="Wilson R.K."/>
        </authorList>
    </citation>
    <scope>NUCLEOTIDE SEQUENCE [LARGE SCALE GENOMIC DNA]</scope>
    <source>
        <strain evidence="1 2">ATCC 14869</strain>
    </source>
</reference>
<organism evidence="1 2">
    <name type="scientific">Levilactobacillus brevis ATCC 14869 = DSM 20054</name>
    <dbReference type="NCBI Taxonomy" id="649758"/>
    <lineage>
        <taxon>Bacteria</taxon>
        <taxon>Bacillati</taxon>
        <taxon>Bacillota</taxon>
        <taxon>Bacilli</taxon>
        <taxon>Lactobacillales</taxon>
        <taxon>Lactobacillaceae</taxon>
        <taxon>Levilactobacillus</taxon>
    </lineage>
</organism>
<dbReference type="PATRIC" id="fig|649758.3.peg.701"/>
<proteinExistence type="predicted"/>
<dbReference type="EMBL" id="AWVK01000028">
    <property type="protein sequence ID" value="ERK44710.1"/>
    <property type="molecule type" value="Genomic_DNA"/>
</dbReference>
<accession>U2P2L7</accession>
<evidence type="ECO:0000313" key="1">
    <source>
        <dbReference type="EMBL" id="ERK44710.1"/>
    </source>
</evidence>
<evidence type="ECO:0000313" key="2">
    <source>
        <dbReference type="Proteomes" id="UP000016644"/>
    </source>
</evidence>
<dbReference type="Proteomes" id="UP000016644">
    <property type="component" value="Unassembled WGS sequence"/>
</dbReference>
<protein>
    <submittedName>
        <fullName evidence="1">Uncharacterized protein</fullName>
    </submittedName>
</protein>
<dbReference type="AlphaFoldDB" id="U2P2L7"/>